<dbReference type="KEGG" id="btho:Btheta7330_05139"/>
<name>A0A0P0FBP9_BACT4</name>
<dbReference type="GO" id="GO:0004557">
    <property type="term" value="F:alpha-galactosidase activity"/>
    <property type="evidence" value="ECO:0007669"/>
    <property type="project" value="UniProtKB-EC"/>
</dbReference>
<keyword evidence="5 8" id="KW-0326">Glycosidase</keyword>
<dbReference type="Proteomes" id="UP000095541">
    <property type="component" value="Unassembled WGS sequence"/>
</dbReference>
<evidence type="ECO:0000313" key="8">
    <source>
        <dbReference type="EMBL" id="CUQ03555.1"/>
    </source>
</evidence>
<sequence>MKKYILFMMSVWFIQLAIFAQSRIIEVFPEQGKDIENIALALKKAADCKGRPVTVKFSPGIYQLDRAKSSQMLYYISNTTSELDDPDPTKHIGLYLNTLKNITIDGCGSTLLMNGEMTSFVLDKCEGIVLKNFNIDYKHPTQTEVEVLEEGNDYLIVQVHPTSQYRIVDEQLEWYGDGWSFKNGIAQSYDRISEMTWRSWSPMENLLRTVELRPNVLYLQYKAKPQVGLHTIFQMRDSFRDEVSGFVNRSKGILLENINFYYLGNFGVVCQYSENITVDRCNFAPRPGSGRTNAGFADFIQVSGCRGMIDIKNSRFVGAHDDPINIHGTHLRVIEFLSDNRLKLRFMHDQTFGFEAFFKGDDIELVDSRSLLVVGKCKVKEAKLVTPREMELTLSSPFSSEVMQQKDLVVENVTWTPEVRITNNYFARVPTRGILITTRRKSLIEGNTFYGMQMSGIFVANDGLSWYESGPVHDLTIRQNTFLNCGEPIISIDPENREYKGAVHKNITIEENYFYMRKNSSCAIRAKAVDGLMIRHNLIYSLDTEKNKESDFIQMYNCNEVTIKENRVQLHHLFK</sequence>
<dbReference type="Pfam" id="PF13229">
    <property type="entry name" value="Beta_helix"/>
    <property type="match status" value="1"/>
</dbReference>
<dbReference type="Gene3D" id="2.160.20.10">
    <property type="entry name" value="Single-stranded right-handed beta-helix, Pectin lyase-like"/>
    <property type="match status" value="2"/>
</dbReference>
<evidence type="ECO:0000256" key="4">
    <source>
        <dbReference type="ARBA" id="ARBA00022801"/>
    </source>
</evidence>
<feature type="domain" description="GLAA-B beta-barrel" evidence="7">
    <location>
        <begin position="341"/>
        <end position="408"/>
    </location>
</feature>
<dbReference type="AlphaFoldDB" id="A0A0P0FBP9"/>
<dbReference type="InterPro" id="IPR056441">
    <property type="entry name" value="Beta-barrel_GLAA-B_II"/>
</dbReference>
<dbReference type="InterPro" id="IPR011050">
    <property type="entry name" value="Pectin_lyase_fold/virulence"/>
</dbReference>
<evidence type="ECO:0000256" key="2">
    <source>
        <dbReference type="ARBA" id="ARBA00001271"/>
    </source>
</evidence>
<evidence type="ECO:0000256" key="1">
    <source>
        <dbReference type="ARBA" id="ARBA00001255"/>
    </source>
</evidence>
<evidence type="ECO:0000256" key="5">
    <source>
        <dbReference type="ARBA" id="ARBA00023295"/>
    </source>
</evidence>
<dbReference type="EMBL" id="CZBI01000003">
    <property type="protein sequence ID" value="CUQ03555.1"/>
    <property type="molecule type" value="Genomic_DNA"/>
</dbReference>
<gene>
    <name evidence="8" type="primary">glaA</name>
    <name evidence="8" type="ORF">ERS852557_02527</name>
</gene>
<dbReference type="PATRIC" id="fig|818.23.peg.5295"/>
<proteinExistence type="predicted"/>
<evidence type="ECO:0000313" key="9">
    <source>
        <dbReference type="Proteomes" id="UP000095541"/>
    </source>
</evidence>
<dbReference type="InterPro" id="IPR039448">
    <property type="entry name" value="Beta_helix"/>
</dbReference>
<organism evidence="8 9">
    <name type="scientific">Bacteroides thetaiotaomicron</name>
    <dbReference type="NCBI Taxonomy" id="818"/>
    <lineage>
        <taxon>Bacteria</taxon>
        <taxon>Pseudomonadati</taxon>
        <taxon>Bacteroidota</taxon>
        <taxon>Bacteroidia</taxon>
        <taxon>Bacteroidales</taxon>
        <taxon>Bacteroidaceae</taxon>
        <taxon>Bacteroides</taxon>
    </lineage>
</organism>
<dbReference type="RefSeq" id="WP_234133986.1">
    <property type="nucleotide sequence ID" value="NZ_CP012937.1"/>
</dbReference>
<evidence type="ECO:0000256" key="3">
    <source>
        <dbReference type="ARBA" id="ARBA00022737"/>
    </source>
</evidence>
<dbReference type="SMART" id="SM00710">
    <property type="entry name" value="PbH1"/>
    <property type="match status" value="6"/>
</dbReference>
<reference evidence="8 9" key="1">
    <citation type="submission" date="2015-09" db="EMBL/GenBank/DDBJ databases">
        <authorList>
            <consortium name="Pathogen Informatics"/>
        </authorList>
    </citation>
    <scope>NUCLEOTIDE SEQUENCE [LARGE SCALE GENOMIC DNA]</scope>
    <source>
        <strain evidence="8 9">2789STDY5834945</strain>
    </source>
</reference>
<evidence type="ECO:0000259" key="7">
    <source>
        <dbReference type="Pfam" id="PF23764"/>
    </source>
</evidence>
<comment type="catalytic activity">
    <reaction evidence="2">
        <text>Hydrolysis of terminal, non-reducing branched (1-&gt;3)-alpha-D-galactosidic residues, producing free D-galactose.</text>
        <dbReference type="EC" id="3.2.1.n1"/>
    </reaction>
</comment>
<dbReference type="InterPro" id="IPR006626">
    <property type="entry name" value="PbH1"/>
</dbReference>
<dbReference type="EC" id="3.2.1.-" evidence="8"/>
<evidence type="ECO:0000259" key="6">
    <source>
        <dbReference type="Pfam" id="PF13229"/>
    </source>
</evidence>
<feature type="domain" description="Right handed beta helix" evidence="6">
    <location>
        <begin position="418"/>
        <end position="524"/>
    </location>
</feature>
<protein>
    <submittedName>
        <fullName evidence="8">ATP/GTP-binding site</fullName>
        <ecNumber evidence="8">3.2.1.-</ecNumber>
    </submittedName>
</protein>
<keyword evidence="4 8" id="KW-0378">Hydrolase</keyword>
<dbReference type="Pfam" id="PF23764">
    <property type="entry name" value="Beta-barrel_GLAA-B_II"/>
    <property type="match status" value="1"/>
</dbReference>
<keyword evidence="3" id="KW-0677">Repeat</keyword>
<comment type="catalytic activity">
    <reaction evidence="1">
        <text>Hydrolysis of terminal, non-reducing alpha-D-galactose residues in alpha-D-galactosides, including galactose oligosaccharides, galactomannans and galactolipids.</text>
        <dbReference type="EC" id="3.2.1.22"/>
    </reaction>
</comment>
<accession>A0A0P0FBP9</accession>
<dbReference type="SUPFAM" id="SSF51126">
    <property type="entry name" value="Pectin lyase-like"/>
    <property type="match status" value="1"/>
</dbReference>
<dbReference type="InterPro" id="IPR012334">
    <property type="entry name" value="Pectin_lyas_fold"/>
</dbReference>